<reference evidence="1" key="1">
    <citation type="submission" date="2018-05" db="EMBL/GenBank/DDBJ databases">
        <authorList>
            <person name="Lanie J.A."/>
            <person name="Ng W.-L."/>
            <person name="Kazmierczak K.M."/>
            <person name="Andrzejewski T.M."/>
            <person name="Davidsen T.M."/>
            <person name="Wayne K.J."/>
            <person name="Tettelin H."/>
            <person name="Glass J.I."/>
            <person name="Rusch D."/>
            <person name="Podicherti R."/>
            <person name="Tsui H.-C.T."/>
            <person name="Winkler M.E."/>
        </authorList>
    </citation>
    <scope>NUCLEOTIDE SEQUENCE</scope>
</reference>
<feature type="non-terminal residue" evidence="1">
    <location>
        <position position="1"/>
    </location>
</feature>
<sequence>VSKRRIDHVNRASPPAPAGDAITEQVILFELSQPSAFRVFARLAKLVKRLYFLHRSQINFRTPQKIDNGNM</sequence>
<name>A0A382UUP6_9ZZZZ</name>
<accession>A0A382UUP6</accession>
<dbReference type="AlphaFoldDB" id="A0A382UUP6"/>
<gene>
    <name evidence="1" type="ORF">METZ01_LOCUS390818</name>
</gene>
<proteinExistence type="predicted"/>
<organism evidence="1">
    <name type="scientific">marine metagenome</name>
    <dbReference type="NCBI Taxonomy" id="408172"/>
    <lineage>
        <taxon>unclassified sequences</taxon>
        <taxon>metagenomes</taxon>
        <taxon>ecological metagenomes</taxon>
    </lineage>
</organism>
<evidence type="ECO:0000313" key="1">
    <source>
        <dbReference type="EMBL" id="SVD37964.1"/>
    </source>
</evidence>
<dbReference type="EMBL" id="UINC01146944">
    <property type="protein sequence ID" value="SVD37964.1"/>
    <property type="molecule type" value="Genomic_DNA"/>
</dbReference>
<protein>
    <submittedName>
        <fullName evidence="1">Uncharacterized protein</fullName>
    </submittedName>
</protein>